<dbReference type="Proteomes" id="UP000694416">
    <property type="component" value="Unplaced"/>
</dbReference>
<keyword evidence="1" id="KW-0472">Membrane</keyword>
<keyword evidence="3" id="KW-1185">Reference proteome</keyword>
<accession>A0A8C9GQC1</accession>
<name>A0A8C9GQC1_9PRIM</name>
<keyword evidence="1" id="KW-1133">Transmembrane helix</keyword>
<proteinExistence type="predicted"/>
<dbReference type="PANTHER" id="PTHR24092">
    <property type="entry name" value="PROBABLE PHOSPHOLIPID-TRANSPORTING ATPASE"/>
    <property type="match status" value="1"/>
</dbReference>
<dbReference type="AlphaFoldDB" id="A0A8C9GQC1"/>
<dbReference type="PANTHER" id="PTHR24092:SF150">
    <property type="entry name" value="PHOSPHOLIPID-TRANSPORTING ATPASE"/>
    <property type="match status" value="1"/>
</dbReference>
<dbReference type="Ensembl" id="ENSPTET00000011065.1">
    <property type="protein sequence ID" value="ENSPTEP00000007247.1"/>
    <property type="gene ID" value="ENSPTEG00000008257.1"/>
</dbReference>
<organism evidence="2 3">
    <name type="scientific">Piliocolobus tephrosceles</name>
    <name type="common">Ugandan red Colobus</name>
    <dbReference type="NCBI Taxonomy" id="591936"/>
    <lineage>
        <taxon>Eukaryota</taxon>
        <taxon>Metazoa</taxon>
        <taxon>Chordata</taxon>
        <taxon>Craniata</taxon>
        <taxon>Vertebrata</taxon>
        <taxon>Euteleostomi</taxon>
        <taxon>Mammalia</taxon>
        <taxon>Eutheria</taxon>
        <taxon>Euarchontoglires</taxon>
        <taxon>Primates</taxon>
        <taxon>Haplorrhini</taxon>
        <taxon>Catarrhini</taxon>
        <taxon>Cercopithecidae</taxon>
        <taxon>Colobinae</taxon>
        <taxon>Piliocolobus</taxon>
    </lineage>
</organism>
<reference evidence="2" key="2">
    <citation type="submission" date="2025-09" db="UniProtKB">
        <authorList>
            <consortium name="Ensembl"/>
        </authorList>
    </citation>
    <scope>IDENTIFICATION</scope>
</reference>
<sequence>MYGTIYLEKNNLSNDVCDNEMNELLKKASSEIELKNKTTRLLSSKQTPISNNQQQLYNPSVSAGSYIDCDFDYTQLQNEDKYLSIPFGEKNFLLRGCKLKNTDWIVGIVIYTGKETKIQMNSSKPTIKTSNLEMLTNKLTVIIWLLQMLVCCISAYYNAVIVSSSKKSKYIYLPFNLNQMKNPYIVGVIAFFSWIVITANFIPICLIVTMSFVKVILTYFIACDKNMIHKVAIYHTPHNEQVEMACIKMEESFCLDEVEKKKQTNNSSIKIEHNVTDIDCKKSVANSRRRLSTYKQTGSVKSIIEYRQTEDRHSRNVVSFDFSNINTNKSKKIFFKPFKEKNYIDFNAI</sequence>
<evidence type="ECO:0000256" key="1">
    <source>
        <dbReference type="SAM" id="Phobius"/>
    </source>
</evidence>
<dbReference type="GO" id="GO:0140326">
    <property type="term" value="F:ATPase-coupled intramembrane lipid transporter activity"/>
    <property type="evidence" value="ECO:0007669"/>
    <property type="project" value="TreeGrafter"/>
</dbReference>
<protein>
    <submittedName>
        <fullName evidence="2">Uncharacterized protein</fullName>
    </submittedName>
</protein>
<dbReference type="GO" id="GO:0005886">
    <property type="term" value="C:plasma membrane"/>
    <property type="evidence" value="ECO:0007669"/>
    <property type="project" value="TreeGrafter"/>
</dbReference>
<evidence type="ECO:0000313" key="2">
    <source>
        <dbReference type="Ensembl" id="ENSPTEP00000007247.1"/>
    </source>
</evidence>
<feature type="transmembrane region" description="Helical" evidence="1">
    <location>
        <begin position="141"/>
        <end position="164"/>
    </location>
</feature>
<dbReference type="GO" id="GO:0045332">
    <property type="term" value="P:phospholipid translocation"/>
    <property type="evidence" value="ECO:0007669"/>
    <property type="project" value="TreeGrafter"/>
</dbReference>
<reference evidence="2" key="1">
    <citation type="submission" date="2025-08" db="UniProtKB">
        <authorList>
            <consortium name="Ensembl"/>
        </authorList>
    </citation>
    <scope>IDENTIFICATION</scope>
</reference>
<feature type="transmembrane region" description="Helical" evidence="1">
    <location>
        <begin position="184"/>
        <end position="217"/>
    </location>
</feature>
<keyword evidence="1" id="KW-0812">Transmembrane</keyword>
<evidence type="ECO:0000313" key="3">
    <source>
        <dbReference type="Proteomes" id="UP000694416"/>
    </source>
</evidence>